<evidence type="ECO:0000256" key="2">
    <source>
        <dbReference type="SAM" id="Phobius"/>
    </source>
</evidence>
<protein>
    <submittedName>
        <fullName evidence="3">Uncharacterized protein</fullName>
    </submittedName>
</protein>
<dbReference type="InterPro" id="IPR045501">
    <property type="entry name" value="DUF6490"/>
</dbReference>
<feature type="region of interest" description="Disordered" evidence="1">
    <location>
        <begin position="1"/>
        <end position="31"/>
    </location>
</feature>
<reference evidence="3 4" key="2">
    <citation type="submission" date="2024-10" db="EMBL/GenBank/DDBJ databases">
        <authorList>
            <person name="Ryan C."/>
        </authorList>
    </citation>
    <scope>NUCLEOTIDE SEQUENCE [LARGE SCALE GENOMIC DNA]</scope>
</reference>
<evidence type="ECO:0000256" key="1">
    <source>
        <dbReference type="SAM" id="MobiDB-lite"/>
    </source>
</evidence>
<gene>
    <name evidence="3" type="ORF">URODEC1_LOCUS2566</name>
</gene>
<feature type="compositionally biased region" description="Basic and acidic residues" evidence="1">
    <location>
        <begin position="8"/>
        <end position="26"/>
    </location>
</feature>
<feature type="transmembrane region" description="Helical" evidence="2">
    <location>
        <begin position="38"/>
        <end position="56"/>
    </location>
</feature>
<feature type="transmembrane region" description="Helical" evidence="2">
    <location>
        <begin position="62"/>
        <end position="85"/>
    </location>
</feature>
<organism evidence="3 4">
    <name type="scientific">Urochloa decumbens</name>
    <dbReference type="NCBI Taxonomy" id="240449"/>
    <lineage>
        <taxon>Eukaryota</taxon>
        <taxon>Viridiplantae</taxon>
        <taxon>Streptophyta</taxon>
        <taxon>Embryophyta</taxon>
        <taxon>Tracheophyta</taxon>
        <taxon>Spermatophyta</taxon>
        <taxon>Magnoliopsida</taxon>
        <taxon>Liliopsida</taxon>
        <taxon>Poales</taxon>
        <taxon>Poaceae</taxon>
        <taxon>PACMAD clade</taxon>
        <taxon>Panicoideae</taxon>
        <taxon>Panicodae</taxon>
        <taxon>Paniceae</taxon>
        <taxon>Melinidinae</taxon>
        <taxon>Urochloa</taxon>
    </lineage>
</organism>
<dbReference type="PANTHER" id="PTHR46610">
    <property type="entry name" value="OS05G0181300 PROTEIN"/>
    <property type="match status" value="1"/>
</dbReference>
<dbReference type="Pfam" id="PF20100">
    <property type="entry name" value="DUF6490"/>
    <property type="match status" value="1"/>
</dbReference>
<sequence>MADNQWRSGDEQPLRDPEAGQEERGAADSASADRSMPCLTLFGFLFLTINSVIAVYRSQGDVPAVMFVGASYADLVLLFACLRLYERAAADSWTRRRLKIAVWILTTLLTLAFAYRLSSVMPLPMAALVCAMAAVALVGIYNAFFAHRAH</sequence>
<feature type="transmembrane region" description="Helical" evidence="2">
    <location>
        <begin position="123"/>
        <end position="144"/>
    </location>
</feature>
<proteinExistence type="predicted"/>
<dbReference type="AlphaFoldDB" id="A0ABC8VE71"/>
<dbReference type="PANTHER" id="PTHR46610:SF27">
    <property type="entry name" value="PGG DOMAIN-CONTAINING PROTEIN"/>
    <property type="match status" value="1"/>
</dbReference>
<accession>A0ABC8VE71</accession>
<reference evidence="4" key="1">
    <citation type="submission" date="2024-06" db="EMBL/GenBank/DDBJ databases">
        <authorList>
            <person name="Ryan C."/>
        </authorList>
    </citation>
    <scope>NUCLEOTIDE SEQUENCE [LARGE SCALE GENOMIC DNA]</scope>
</reference>
<keyword evidence="4" id="KW-1185">Reference proteome</keyword>
<feature type="transmembrane region" description="Helical" evidence="2">
    <location>
        <begin position="97"/>
        <end position="117"/>
    </location>
</feature>
<name>A0ABC8VE71_9POAL</name>
<keyword evidence="2" id="KW-0472">Membrane</keyword>
<keyword evidence="2" id="KW-0812">Transmembrane</keyword>
<dbReference type="EMBL" id="OZ075111">
    <property type="protein sequence ID" value="CAL4889160.1"/>
    <property type="molecule type" value="Genomic_DNA"/>
</dbReference>
<keyword evidence="2" id="KW-1133">Transmembrane helix</keyword>
<evidence type="ECO:0000313" key="3">
    <source>
        <dbReference type="EMBL" id="CAL4889160.1"/>
    </source>
</evidence>
<dbReference type="Proteomes" id="UP001497457">
    <property type="component" value="Chromosome 1b"/>
</dbReference>
<evidence type="ECO:0000313" key="4">
    <source>
        <dbReference type="Proteomes" id="UP001497457"/>
    </source>
</evidence>